<dbReference type="Pfam" id="PF00392">
    <property type="entry name" value="GntR"/>
    <property type="match status" value="1"/>
</dbReference>
<keyword evidence="6" id="KW-1185">Reference proteome</keyword>
<feature type="domain" description="HTH gntR-type" evidence="4">
    <location>
        <begin position="12"/>
        <end position="79"/>
    </location>
</feature>
<sequence>MADPNGSLSRPESLSRQIYATLREGIIRGQYAQGSRLAEQRLAEELAVSRVPLREAVPLLEMDGFVRTLPRRGTVVSTWSLAAAHDLFDLRLCLDVGAATYAARQVAAGASTELLAAALERSAAGAAEGDRYRIAQTRSAFHDAIVDLTGNALMATLMRPVSGRMTWLFYLTAEPGAPDPSVGNSQLYRAITSGNERVAEAVAYARIECDRRESLDALRRIGVE</sequence>
<dbReference type="InterPro" id="IPR008920">
    <property type="entry name" value="TF_FadR/GntR_C"/>
</dbReference>
<evidence type="ECO:0000259" key="4">
    <source>
        <dbReference type="PROSITE" id="PS50949"/>
    </source>
</evidence>
<reference evidence="5 6" key="1">
    <citation type="submission" date="2016-11" db="EMBL/GenBank/DDBJ databases">
        <authorList>
            <person name="Jaros S."/>
            <person name="Januszkiewicz K."/>
            <person name="Wedrychowicz H."/>
        </authorList>
    </citation>
    <scope>NUCLEOTIDE SEQUENCE [LARGE SCALE GENOMIC DNA]</scope>
    <source>
        <strain evidence="5 6">DSM 46144</strain>
    </source>
</reference>
<dbReference type="EMBL" id="FRCS01000008">
    <property type="protein sequence ID" value="SHN42734.1"/>
    <property type="molecule type" value="Genomic_DNA"/>
</dbReference>
<evidence type="ECO:0000256" key="3">
    <source>
        <dbReference type="ARBA" id="ARBA00023163"/>
    </source>
</evidence>
<gene>
    <name evidence="5" type="ORF">SAMN05443668_108341</name>
</gene>
<name>A0A1M7R8T1_9ACTN</name>
<dbReference type="SUPFAM" id="SSF48008">
    <property type="entry name" value="GntR ligand-binding domain-like"/>
    <property type="match status" value="1"/>
</dbReference>
<dbReference type="OrthoDB" id="8664638at2"/>
<dbReference type="GO" id="GO:0003677">
    <property type="term" value="F:DNA binding"/>
    <property type="evidence" value="ECO:0007669"/>
    <property type="project" value="UniProtKB-KW"/>
</dbReference>
<dbReference type="Gene3D" id="1.10.10.10">
    <property type="entry name" value="Winged helix-like DNA-binding domain superfamily/Winged helix DNA-binding domain"/>
    <property type="match status" value="1"/>
</dbReference>
<dbReference type="PRINTS" id="PR00035">
    <property type="entry name" value="HTHGNTR"/>
</dbReference>
<dbReference type="PANTHER" id="PTHR43537">
    <property type="entry name" value="TRANSCRIPTIONAL REGULATOR, GNTR FAMILY"/>
    <property type="match status" value="1"/>
</dbReference>
<dbReference type="STRING" id="134849.SAMN05443668_108341"/>
<evidence type="ECO:0000256" key="1">
    <source>
        <dbReference type="ARBA" id="ARBA00023015"/>
    </source>
</evidence>
<keyword evidence="2" id="KW-0238">DNA-binding</keyword>
<dbReference type="InterPro" id="IPR011711">
    <property type="entry name" value="GntR_C"/>
</dbReference>
<dbReference type="Proteomes" id="UP000184440">
    <property type="component" value="Unassembled WGS sequence"/>
</dbReference>
<dbReference type="InterPro" id="IPR036390">
    <property type="entry name" value="WH_DNA-bd_sf"/>
</dbReference>
<keyword evidence="1" id="KW-0805">Transcription regulation</keyword>
<dbReference type="SUPFAM" id="SSF46785">
    <property type="entry name" value="Winged helix' DNA-binding domain"/>
    <property type="match status" value="1"/>
</dbReference>
<dbReference type="CDD" id="cd07377">
    <property type="entry name" value="WHTH_GntR"/>
    <property type="match status" value="1"/>
</dbReference>
<evidence type="ECO:0000313" key="6">
    <source>
        <dbReference type="Proteomes" id="UP000184440"/>
    </source>
</evidence>
<organism evidence="5 6">
    <name type="scientific">Cryptosporangium aurantiacum</name>
    <dbReference type="NCBI Taxonomy" id="134849"/>
    <lineage>
        <taxon>Bacteria</taxon>
        <taxon>Bacillati</taxon>
        <taxon>Actinomycetota</taxon>
        <taxon>Actinomycetes</taxon>
        <taxon>Cryptosporangiales</taxon>
        <taxon>Cryptosporangiaceae</taxon>
        <taxon>Cryptosporangium</taxon>
    </lineage>
</organism>
<dbReference type="GO" id="GO:0003700">
    <property type="term" value="F:DNA-binding transcription factor activity"/>
    <property type="evidence" value="ECO:0007669"/>
    <property type="project" value="InterPro"/>
</dbReference>
<dbReference type="InterPro" id="IPR036388">
    <property type="entry name" value="WH-like_DNA-bd_sf"/>
</dbReference>
<protein>
    <submittedName>
        <fullName evidence="5">Transcriptional regulator, GntR family</fullName>
    </submittedName>
</protein>
<accession>A0A1M7R8T1</accession>
<evidence type="ECO:0000256" key="2">
    <source>
        <dbReference type="ARBA" id="ARBA00023125"/>
    </source>
</evidence>
<dbReference type="SMART" id="SM00895">
    <property type="entry name" value="FCD"/>
    <property type="match status" value="1"/>
</dbReference>
<dbReference type="AlphaFoldDB" id="A0A1M7R8T1"/>
<dbReference type="PANTHER" id="PTHR43537:SF24">
    <property type="entry name" value="GLUCONATE OPERON TRANSCRIPTIONAL REPRESSOR"/>
    <property type="match status" value="1"/>
</dbReference>
<dbReference type="Gene3D" id="1.20.120.530">
    <property type="entry name" value="GntR ligand-binding domain-like"/>
    <property type="match status" value="1"/>
</dbReference>
<proteinExistence type="predicted"/>
<dbReference type="PROSITE" id="PS50949">
    <property type="entry name" value="HTH_GNTR"/>
    <property type="match status" value="1"/>
</dbReference>
<dbReference type="SMART" id="SM00345">
    <property type="entry name" value="HTH_GNTR"/>
    <property type="match status" value="1"/>
</dbReference>
<dbReference type="RefSeq" id="WP_073260564.1">
    <property type="nucleotide sequence ID" value="NZ_FRCS01000008.1"/>
</dbReference>
<keyword evidence="3" id="KW-0804">Transcription</keyword>
<dbReference type="InterPro" id="IPR000524">
    <property type="entry name" value="Tscrpt_reg_HTH_GntR"/>
</dbReference>
<evidence type="ECO:0000313" key="5">
    <source>
        <dbReference type="EMBL" id="SHN42734.1"/>
    </source>
</evidence>
<dbReference type="Pfam" id="PF07729">
    <property type="entry name" value="FCD"/>
    <property type="match status" value="1"/>
</dbReference>